<evidence type="ECO:0000313" key="2">
    <source>
        <dbReference type="EMBL" id="OAB48881.1"/>
    </source>
</evidence>
<evidence type="ECO:0000256" key="1">
    <source>
        <dbReference type="SAM" id="Phobius"/>
    </source>
</evidence>
<feature type="transmembrane region" description="Helical" evidence="1">
    <location>
        <begin position="67"/>
        <end position="85"/>
    </location>
</feature>
<proteinExistence type="predicted"/>
<feature type="transmembrane region" description="Helical" evidence="1">
    <location>
        <begin position="12"/>
        <end position="39"/>
    </location>
</feature>
<name>A0A168RDU8_9BACT</name>
<feature type="transmembrane region" description="Helical" evidence="1">
    <location>
        <begin position="97"/>
        <end position="121"/>
    </location>
</feature>
<dbReference type="Proteomes" id="UP000076983">
    <property type="component" value="Unassembled WGS sequence"/>
</dbReference>
<dbReference type="PATRIC" id="fig|29557.3.peg.353"/>
<dbReference type="RefSeq" id="WP_063626154.1">
    <property type="nucleotide sequence ID" value="NZ_LVLH01000033.1"/>
</dbReference>
<sequence length="157" mass="18882">MNWFDLSNKDILIFIIIALFILLFIATELMFMMQILYIYKIVLNWEYSNLLASISYKIYKKIFKNQLILISIFGSVLGILTYFLNKFSQLENSVLSFLILSYWLVFLFSIFISFVSIMGVYTKTFYWNKNKPDKEQYKLILKQLRKNLKIKFKINLI</sequence>
<evidence type="ECO:0000313" key="3">
    <source>
        <dbReference type="Proteomes" id="UP000076983"/>
    </source>
</evidence>
<keyword evidence="1" id="KW-0812">Transmembrane</keyword>
<keyword evidence="1" id="KW-0472">Membrane</keyword>
<dbReference type="EMBL" id="LVLH01000033">
    <property type="protein sequence ID" value="OAB48881.1"/>
    <property type="molecule type" value="Genomic_DNA"/>
</dbReference>
<keyword evidence="3" id="KW-1185">Reference proteome</keyword>
<dbReference type="AlphaFoldDB" id="A0A168RDU8"/>
<gene>
    <name evidence="2" type="ORF">MGALLINA_03630</name>
</gene>
<reference evidence="2 3" key="1">
    <citation type="submission" date="2016-03" db="EMBL/GenBank/DDBJ databases">
        <title>Genome sequence of Mycoplasma gallinarum strain Mgn_IPT.</title>
        <authorList>
            <person name="Yacoub E."/>
            <person name="Sirand-Pugnet P."/>
            <person name="Barre A."/>
            <person name="Maurier F."/>
            <person name="Blanchard A."/>
            <person name="Ben Abdelmoumen B.M."/>
        </authorList>
    </citation>
    <scope>NUCLEOTIDE SEQUENCE [LARGE SCALE GENOMIC DNA]</scope>
    <source>
        <strain evidence="2 3">Mgn_IPT</strain>
    </source>
</reference>
<keyword evidence="1" id="KW-1133">Transmembrane helix</keyword>
<accession>A0A168RDU8</accession>
<comment type="caution">
    <text evidence="2">The sequence shown here is derived from an EMBL/GenBank/DDBJ whole genome shotgun (WGS) entry which is preliminary data.</text>
</comment>
<protein>
    <submittedName>
        <fullName evidence="2">Uncharacterized protein</fullName>
    </submittedName>
</protein>
<organism evidence="2 3">
    <name type="scientific">Mycoplasmopsis gallinarum</name>
    <dbReference type="NCBI Taxonomy" id="29557"/>
    <lineage>
        <taxon>Bacteria</taxon>
        <taxon>Bacillati</taxon>
        <taxon>Mycoplasmatota</taxon>
        <taxon>Mycoplasmoidales</taxon>
        <taxon>Metamycoplasmataceae</taxon>
        <taxon>Mycoplasmopsis</taxon>
    </lineage>
</organism>